<keyword evidence="2" id="KW-0813">Transport</keyword>
<keyword evidence="1" id="KW-1133">Transmembrane helix</keyword>
<dbReference type="STRING" id="47428.A0A284QUS7"/>
<feature type="transmembrane region" description="Helical" evidence="1">
    <location>
        <begin position="266"/>
        <end position="285"/>
    </location>
</feature>
<dbReference type="AlphaFoldDB" id="A0A284QUS7"/>
<sequence>MPSMHSLYIPFLLAGMILTGSSNSLWSKWQDMQCVENCDDPDVSHRVLYEQPVWQTLQMFVGEMLCFLPVLYTWIQSRRRTPPIHLDTDSSLGASIPLKSAPQALTGAKVLLLWIPAACDLTGTTLMNVGLLYTPCRLPSPPALVVPVQFPISTCVPLRSKSKFNFRWVSLIVVMSGVGLVGFSGSLIKDAVKEFVGQSMPTWIASASSDLPPPEPIEKPEATTVLVGIFFILFAQIFTATQFVVEEKIMGQYSVPPLVAVGYEGLFGAISILLILPILSIPSVSKQSTFFDIPRGWHQMVDTPSVLYSGIAIACSISLFNYFGLSVTRHVSATARSLTDTCRTLSIWIISLGLGWEKLLWPVSLLQVVGFSLLVYGTFMFNGLVPTLPFLLPATTEQNRLPEEEGLLSSPLDETAALPADLGQSGFDVVPEEQTAHARKPSVRTV</sequence>
<evidence type="ECO:0000313" key="3">
    <source>
        <dbReference type="Proteomes" id="UP000219338"/>
    </source>
</evidence>
<dbReference type="EMBL" id="FUEG01000002">
    <property type="protein sequence ID" value="SJL00244.1"/>
    <property type="molecule type" value="Genomic_DNA"/>
</dbReference>
<gene>
    <name evidence="2" type="ORF">ARMOST_03556</name>
</gene>
<feature type="transmembrane region" description="Helical" evidence="1">
    <location>
        <begin position="168"/>
        <end position="188"/>
    </location>
</feature>
<name>A0A284QUS7_ARMOS</name>
<feature type="transmembrane region" description="Helical" evidence="1">
    <location>
        <begin position="222"/>
        <end position="245"/>
    </location>
</feature>
<evidence type="ECO:0000256" key="1">
    <source>
        <dbReference type="SAM" id="Phobius"/>
    </source>
</evidence>
<feature type="transmembrane region" description="Helical" evidence="1">
    <location>
        <begin position="305"/>
        <end position="325"/>
    </location>
</feature>
<dbReference type="OrthoDB" id="408493at2759"/>
<feature type="transmembrane region" description="Helical" evidence="1">
    <location>
        <begin position="368"/>
        <end position="392"/>
    </location>
</feature>
<dbReference type="OMA" id="FIYKHNV"/>
<keyword evidence="3" id="KW-1185">Reference proteome</keyword>
<dbReference type="Proteomes" id="UP000219338">
    <property type="component" value="Unassembled WGS sequence"/>
</dbReference>
<feature type="transmembrane region" description="Helical" evidence="1">
    <location>
        <begin position="7"/>
        <end position="26"/>
    </location>
</feature>
<organism evidence="2 3">
    <name type="scientific">Armillaria ostoyae</name>
    <name type="common">Armillaria root rot fungus</name>
    <dbReference type="NCBI Taxonomy" id="47428"/>
    <lineage>
        <taxon>Eukaryota</taxon>
        <taxon>Fungi</taxon>
        <taxon>Dikarya</taxon>
        <taxon>Basidiomycota</taxon>
        <taxon>Agaricomycotina</taxon>
        <taxon>Agaricomycetes</taxon>
        <taxon>Agaricomycetidae</taxon>
        <taxon>Agaricales</taxon>
        <taxon>Marasmiineae</taxon>
        <taxon>Physalacriaceae</taxon>
        <taxon>Armillaria</taxon>
    </lineage>
</organism>
<dbReference type="PANTHER" id="PTHR13146:SF0">
    <property type="entry name" value="SOLUTE CARRIER FAMILY 35 MEMBER F6"/>
    <property type="match status" value="1"/>
</dbReference>
<keyword evidence="1" id="KW-0472">Membrane</keyword>
<keyword evidence="2" id="KW-0762">Sugar transport</keyword>
<dbReference type="GO" id="GO:0016020">
    <property type="term" value="C:membrane"/>
    <property type="evidence" value="ECO:0007669"/>
    <property type="project" value="TreeGrafter"/>
</dbReference>
<reference evidence="3" key="1">
    <citation type="journal article" date="2017" name="Nat. Ecol. Evol.">
        <title>Genome expansion and lineage-specific genetic innovations in the forest pathogenic fungi Armillaria.</title>
        <authorList>
            <person name="Sipos G."/>
            <person name="Prasanna A.N."/>
            <person name="Walter M.C."/>
            <person name="O'Connor E."/>
            <person name="Balint B."/>
            <person name="Krizsan K."/>
            <person name="Kiss B."/>
            <person name="Hess J."/>
            <person name="Varga T."/>
            <person name="Slot J."/>
            <person name="Riley R."/>
            <person name="Boka B."/>
            <person name="Rigling D."/>
            <person name="Barry K."/>
            <person name="Lee J."/>
            <person name="Mihaltcheva S."/>
            <person name="LaButti K."/>
            <person name="Lipzen A."/>
            <person name="Waldron R."/>
            <person name="Moloney N.M."/>
            <person name="Sperisen C."/>
            <person name="Kredics L."/>
            <person name="Vagvoelgyi C."/>
            <person name="Patrignani A."/>
            <person name="Fitzpatrick D."/>
            <person name="Nagy I."/>
            <person name="Doyle S."/>
            <person name="Anderson J.B."/>
            <person name="Grigoriev I.V."/>
            <person name="Gueldener U."/>
            <person name="Muensterkoetter M."/>
            <person name="Nagy L.G."/>
        </authorList>
    </citation>
    <scope>NUCLEOTIDE SEQUENCE [LARGE SCALE GENOMIC DNA]</scope>
    <source>
        <strain evidence="3">C18/9</strain>
    </source>
</reference>
<accession>A0A284QUS7</accession>
<protein>
    <submittedName>
        <fullName evidence="2">Related to nucleotide-sugar transporter</fullName>
    </submittedName>
</protein>
<evidence type="ECO:0000313" key="2">
    <source>
        <dbReference type="EMBL" id="SJL00244.1"/>
    </source>
</evidence>
<keyword evidence="1" id="KW-0812">Transmembrane</keyword>
<proteinExistence type="predicted"/>
<feature type="transmembrane region" description="Helical" evidence="1">
    <location>
        <begin position="57"/>
        <end position="75"/>
    </location>
</feature>
<dbReference type="PANTHER" id="PTHR13146">
    <property type="match status" value="1"/>
</dbReference>